<organism evidence="2 3">
    <name type="scientific">Solanum verrucosum</name>
    <dbReference type="NCBI Taxonomy" id="315347"/>
    <lineage>
        <taxon>Eukaryota</taxon>
        <taxon>Viridiplantae</taxon>
        <taxon>Streptophyta</taxon>
        <taxon>Embryophyta</taxon>
        <taxon>Tracheophyta</taxon>
        <taxon>Spermatophyta</taxon>
        <taxon>Magnoliopsida</taxon>
        <taxon>eudicotyledons</taxon>
        <taxon>Gunneridae</taxon>
        <taxon>Pentapetalae</taxon>
        <taxon>asterids</taxon>
        <taxon>lamiids</taxon>
        <taxon>Solanales</taxon>
        <taxon>Solanaceae</taxon>
        <taxon>Solanoideae</taxon>
        <taxon>Solaneae</taxon>
        <taxon>Solanum</taxon>
    </lineage>
</organism>
<keyword evidence="3" id="KW-1185">Reference proteome</keyword>
<proteinExistence type="predicted"/>
<dbReference type="AlphaFoldDB" id="A0AAF0UG37"/>
<sequence length="71" mass="8071">MLSNILNKVSEHDRMLEEVKENIKLKNQMIGSHSRSIQLLENLTSHVMPHLHQAQSKGLPNDVLTNSKSEV</sequence>
<feature type="compositionally biased region" description="Polar residues" evidence="1">
    <location>
        <begin position="53"/>
        <end position="71"/>
    </location>
</feature>
<evidence type="ECO:0000313" key="3">
    <source>
        <dbReference type="Proteomes" id="UP001234989"/>
    </source>
</evidence>
<accession>A0AAF0UG37</accession>
<evidence type="ECO:0000313" key="2">
    <source>
        <dbReference type="EMBL" id="WMV45178.1"/>
    </source>
</evidence>
<dbReference type="Proteomes" id="UP001234989">
    <property type="component" value="Chromosome 9"/>
</dbReference>
<dbReference type="EMBL" id="CP133620">
    <property type="protein sequence ID" value="WMV45178.1"/>
    <property type="molecule type" value="Genomic_DNA"/>
</dbReference>
<gene>
    <name evidence="2" type="ORF">MTR67_038563</name>
</gene>
<reference evidence="2" key="1">
    <citation type="submission" date="2023-08" db="EMBL/GenBank/DDBJ databases">
        <title>A de novo genome assembly of Solanum verrucosum Schlechtendal, a Mexican diploid species geographically isolated from the other diploid A-genome species in potato relatives.</title>
        <authorList>
            <person name="Hosaka K."/>
        </authorList>
    </citation>
    <scope>NUCLEOTIDE SEQUENCE</scope>
    <source>
        <tissue evidence="2">Young leaves</tissue>
    </source>
</reference>
<feature type="region of interest" description="Disordered" evidence="1">
    <location>
        <begin position="51"/>
        <end position="71"/>
    </location>
</feature>
<evidence type="ECO:0000256" key="1">
    <source>
        <dbReference type="SAM" id="MobiDB-lite"/>
    </source>
</evidence>
<protein>
    <submittedName>
        <fullName evidence="2">Uncharacterized protein</fullName>
    </submittedName>
</protein>
<name>A0AAF0UG37_SOLVR</name>